<dbReference type="EMBL" id="LAZR01054030">
    <property type="protein sequence ID" value="KKK79429.1"/>
    <property type="molecule type" value="Genomic_DNA"/>
</dbReference>
<proteinExistence type="predicted"/>
<feature type="non-terminal residue" evidence="1">
    <location>
        <position position="200"/>
    </location>
</feature>
<dbReference type="SUPFAM" id="SSF49899">
    <property type="entry name" value="Concanavalin A-like lectins/glucanases"/>
    <property type="match status" value="1"/>
</dbReference>
<evidence type="ECO:0000313" key="1">
    <source>
        <dbReference type="EMBL" id="KKK79429.1"/>
    </source>
</evidence>
<dbReference type="InterPro" id="IPR013320">
    <property type="entry name" value="ConA-like_dom_sf"/>
</dbReference>
<reference evidence="1" key="1">
    <citation type="journal article" date="2015" name="Nature">
        <title>Complex archaea that bridge the gap between prokaryotes and eukaryotes.</title>
        <authorList>
            <person name="Spang A."/>
            <person name="Saw J.H."/>
            <person name="Jorgensen S.L."/>
            <person name="Zaremba-Niedzwiedzka K."/>
            <person name="Martijn J."/>
            <person name="Lind A.E."/>
            <person name="van Eijk R."/>
            <person name="Schleper C."/>
            <person name="Guy L."/>
            <person name="Ettema T.J."/>
        </authorList>
    </citation>
    <scope>NUCLEOTIDE SEQUENCE</scope>
</reference>
<organism evidence="1">
    <name type="scientific">marine sediment metagenome</name>
    <dbReference type="NCBI Taxonomy" id="412755"/>
    <lineage>
        <taxon>unclassified sequences</taxon>
        <taxon>metagenomes</taxon>
        <taxon>ecological metagenomes</taxon>
    </lineage>
</organism>
<evidence type="ECO:0008006" key="2">
    <source>
        <dbReference type="Google" id="ProtNLM"/>
    </source>
</evidence>
<protein>
    <recommendedName>
        <fullName evidence="2">LamG-like jellyroll fold domain-containing protein</fullName>
    </recommendedName>
</protein>
<sequence length="200" mass="21284">MRQLLALLFCLSLVPNVWAGASLDFDEDGDCIDVGSAVEPTSGDGTYTAWLNGDDVAADFSRAMSGFNGTGNEGYLISKRSGANQEDIACLVSMNSTFRVAGPSSTSFDDGVWHFVVCDFTDGVSASVNLFVDDMTTAQATTSGNFGSFQGGPNNLFIGARGPCTTNEWDGRIAHVQIFMDKVLTAAEREQIKHWPGSIA</sequence>
<name>A0A0F9ALU3_9ZZZZ</name>
<dbReference type="Gene3D" id="2.60.120.200">
    <property type="match status" value="1"/>
</dbReference>
<dbReference type="AlphaFoldDB" id="A0A0F9ALU3"/>
<dbReference type="Pfam" id="PF13385">
    <property type="entry name" value="Laminin_G_3"/>
    <property type="match status" value="1"/>
</dbReference>
<accession>A0A0F9ALU3</accession>
<comment type="caution">
    <text evidence="1">The sequence shown here is derived from an EMBL/GenBank/DDBJ whole genome shotgun (WGS) entry which is preliminary data.</text>
</comment>
<gene>
    <name evidence="1" type="ORF">LCGC14_2833580</name>
</gene>